<evidence type="ECO:0000313" key="1">
    <source>
        <dbReference type="EMBL" id="MBB1487541.1"/>
    </source>
</evidence>
<sequence length="257" mass="29358">MKSQDIILLFKLISLEKREKQPHKMHKLYSRYKDDIYCDLLAFKCEMNIEKAKIYDCKKEVLNTISSSQNITDGSAGRCSYCIDDKLSSFISDSIEREQSREELYSTRALEQETGISKSQISLSINRCIEIGLAIRERKNGFLRANRKELLSFIYYGIKYVFPVKPGQLTRGISTSFDAPILKGKLMSAGENKLVWPDAKGKTKGLSVEPLHKSCTYAATRDPEMHALLALTDAIRLGAPRERELAYKMLEKELRID</sequence>
<dbReference type="RefSeq" id="WP_182809322.1">
    <property type="nucleotide sequence ID" value="NZ_JACJFM010000016.1"/>
</dbReference>
<name>A0A839IRJ9_9GAMM</name>
<dbReference type="EMBL" id="JACJFM010000016">
    <property type="protein sequence ID" value="MBB1487541.1"/>
    <property type="molecule type" value="Genomic_DNA"/>
</dbReference>
<dbReference type="Proteomes" id="UP000565262">
    <property type="component" value="Unassembled WGS sequence"/>
</dbReference>
<organism evidence="1 2">
    <name type="scientific">Oceanospirillum sediminis</name>
    <dbReference type="NCBI Taxonomy" id="2760088"/>
    <lineage>
        <taxon>Bacteria</taxon>
        <taxon>Pseudomonadati</taxon>
        <taxon>Pseudomonadota</taxon>
        <taxon>Gammaproteobacteria</taxon>
        <taxon>Oceanospirillales</taxon>
        <taxon>Oceanospirillaceae</taxon>
        <taxon>Oceanospirillum</taxon>
    </lineage>
</organism>
<accession>A0A839IRJ9</accession>
<keyword evidence="2" id="KW-1185">Reference proteome</keyword>
<comment type="caution">
    <text evidence="1">The sequence shown here is derived from an EMBL/GenBank/DDBJ whole genome shotgun (WGS) entry which is preliminary data.</text>
</comment>
<proteinExistence type="predicted"/>
<gene>
    <name evidence="1" type="ORF">H4O21_13070</name>
</gene>
<reference evidence="1 2" key="1">
    <citation type="submission" date="2020-08" db="EMBL/GenBank/DDBJ databases">
        <title>Oceanospirillum sp. nov. isolated from marine sediment.</title>
        <authorList>
            <person name="Ji X."/>
        </authorList>
    </citation>
    <scope>NUCLEOTIDE SEQUENCE [LARGE SCALE GENOMIC DNA]</scope>
    <source>
        <strain evidence="1 2">D5</strain>
    </source>
</reference>
<dbReference type="AlphaFoldDB" id="A0A839IRJ9"/>
<protein>
    <submittedName>
        <fullName evidence="1">Uncharacterized protein</fullName>
    </submittedName>
</protein>
<evidence type="ECO:0000313" key="2">
    <source>
        <dbReference type="Proteomes" id="UP000565262"/>
    </source>
</evidence>